<keyword evidence="2" id="KW-1185">Reference proteome</keyword>
<organism evidence="1 2">
    <name type="scientific">Entomophthora muscae</name>
    <dbReference type="NCBI Taxonomy" id="34485"/>
    <lineage>
        <taxon>Eukaryota</taxon>
        <taxon>Fungi</taxon>
        <taxon>Fungi incertae sedis</taxon>
        <taxon>Zoopagomycota</taxon>
        <taxon>Entomophthoromycotina</taxon>
        <taxon>Entomophthoromycetes</taxon>
        <taxon>Entomophthorales</taxon>
        <taxon>Entomophthoraceae</taxon>
        <taxon>Entomophthora</taxon>
    </lineage>
</organism>
<dbReference type="EMBL" id="QTSX02004290">
    <property type="protein sequence ID" value="KAJ9066433.1"/>
    <property type="molecule type" value="Genomic_DNA"/>
</dbReference>
<evidence type="ECO:0000313" key="2">
    <source>
        <dbReference type="Proteomes" id="UP001165960"/>
    </source>
</evidence>
<evidence type="ECO:0000313" key="1">
    <source>
        <dbReference type="EMBL" id="KAJ9066433.1"/>
    </source>
</evidence>
<proteinExistence type="predicted"/>
<protein>
    <submittedName>
        <fullName evidence="1">Uncharacterized protein</fullName>
    </submittedName>
</protein>
<reference evidence="1" key="1">
    <citation type="submission" date="2022-04" db="EMBL/GenBank/DDBJ databases">
        <title>Genome of the entomopathogenic fungus Entomophthora muscae.</title>
        <authorList>
            <person name="Elya C."/>
            <person name="Lovett B.R."/>
            <person name="Lee E."/>
            <person name="Macias A.M."/>
            <person name="Hajek A.E."/>
            <person name="De Bivort B.L."/>
            <person name="Kasson M.T."/>
            <person name="De Fine Licht H.H."/>
            <person name="Stajich J.E."/>
        </authorList>
    </citation>
    <scope>NUCLEOTIDE SEQUENCE</scope>
    <source>
        <strain evidence="1">Berkeley</strain>
    </source>
</reference>
<sequence>MDPHCAPAYQPKFPCSPSVTPVEPSPYEATSSHQRQNNPQLLDGIKLKSSSKGISSADPSLNSDANLLSLFFKSNNTRPRMWVEILGYEMAVKHITTTNRRGGRSGRRRNERIVHFRLSYDVSQLISQAGTMHTPVPKEGKPKKVEDVLAEHISASNNLKKIVLKKEVVWDYEWLDQALTSAIRSRGFRHRLQISYRLENYKVKVISDHASSRFYNHPATKVLCVITCLCVIAWPLAYFYDRKHQRTLISAFTMNLTPQEWFNTIYDSLMNAPLYRSLIPIVTN</sequence>
<comment type="caution">
    <text evidence="1">The sequence shown here is derived from an EMBL/GenBank/DDBJ whole genome shotgun (WGS) entry which is preliminary data.</text>
</comment>
<accession>A0ACC2SVY5</accession>
<name>A0ACC2SVY5_9FUNG</name>
<gene>
    <name evidence="1" type="ORF">DSO57_1009418</name>
</gene>
<dbReference type="Proteomes" id="UP001165960">
    <property type="component" value="Unassembled WGS sequence"/>
</dbReference>